<protein>
    <submittedName>
        <fullName evidence="2">Uncharacterized protein</fullName>
    </submittedName>
</protein>
<comment type="caution">
    <text evidence="2">The sequence shown here is derived from an EMBL/GenBank/DDBJ whole genome shotgun (WGS) entry which is preliminary data.</text>
</comment>
<dbReference type="EMBL" id="CACRXK020013496">
    <property type="protein sequence ID" value="CAB4025234.1"/>
    <property type="molecule type" value="Genomic_DNA"/>
</dbReference>
<proteinExistence type="predicted"/>
<accession>A0A6S7J5G6</accession>
<evidence type="ECO:0000313" key="2">
    <source>
        <dbReference type="EMBL" id="CAB4025234.1"/>
    </source>
</evidence>
<name>A0A6S7J5G6_PARCT</name>
<feature type="compositionally biased region" description="Basic residues" evidence="1">
    <location>
        <begin position="89"/>
        <end position="111"/>
    </location>
</feature>
<gene>
    <name evidence="2" type="ORF">PACLA_8A033116</name>
</gene>
<sequence length="189" mass="21837">AHANDHPDCDDEEMNRYHYHMALKLHRRGTWLQVRNYLDEKYGIKVNFSDHHNTYYSSYKYVTKEDESAQHSETHPDLRNAPRTEKATNAKKRKAGVGRSGSKKGQRKRQRERALTVYDVSEIIRNKNMTKRVELVCLAVQQKREGNTALAEFVANKGENAISDALAIAKEFAEAESKLERSKKTRITC</sequence>
<feature type="non-terminal residue" evidence="2">
    <location>
        <position position="1"/>
    </location>
</feature>
<organism evidence="2 3">
    <name type="scientific">Paramuricea clavata</name>
    <name type="common">Red gorgonian</name>
    <name type="synonym">Violescent sea-whip</name>
    <dbReference type="NCBI Taxonomy" id="317549"/>
    <lineage>
        <taxon>Eukaryota</taxon>
        <taxon>Metazoa</taxon>
        <taxon>Cnidaria</taxon>
        <taxon>Anthozoa</taxon>
        <taxon>Octocorallia</taxon>
        <taxon>Malacalcyonacea</taxon>
        <taxon>Plexauridae</taxon>
        <taxon>Paramuricea</taxon>
    </lineage>
</organism>
<keyword evidence="3" id="KW-1185">Reference proteome</keyword>
<evidence type="ECO:0000256" key="1">
    <source>
        <dbReference type="SAM" id="MobiDB-lite"/>
    </source>
</evidence>
<evidence type="ECO:0000313" key="3">
    <source>
        <dbReference type="Proteomes" id="UP001152795"/>
    </source>
</evidence>
<feature type="region of interest" description="Disordered" evidence="1">
    <location>
        <begin position="66"/>
        <end position="113"/>
    </location>
</feature>
<dbReference type="Proteomes" id="UP001152795">
    <property type="component" value="Unassembled WGS sequence"/>
</dbReference>
<dbReference type="AlphaFoldDB" id="A0A6S7J5G6"/>
<feature type="compositionally biased region" description="Basic and acidic residues" evidence="1">
    <location>
        <begin position="66"/>
        <end position="88"/>
    </location>
</feature>
<reference evidence="2" key="1">
    <citation type="submission" date="2020-04" db="EMBL/GenBank/DDBJ databases">
        <authorList>
            <person name="Alioto T."/>
            <person name="Alioto T."/>
            <person name="Gomez Garrido J."/>
        </authorList>
    </citation>
    <scope>NUCLEOTIDE SEQUENCE</scope>
    <source>
        <strain evidence="2">A484AB</strain>
    </source>
</reference>